<evidence type="ECO:0000313" key="1">
    <source>
        <dbReference type="EMBL" id="SMB96076.1"/>
    </source>
</evidence>
<dbReference type="Proteomes" id="UP000192582">
    <property type="component" value="Unassembled WGS sequence"/>
</dbReference>
<dbReference type="AlphaFoldDB" id="A0A1W1VRW1"/>
<keyword evidence="2" id="KW-1185">Reference proteome</keyword>
<gene>
    <name evidence="1" type="ORF">SAMN00790413_03144</name>
</gene>
<reference evidence="1 2" key="1">
    <citation type="submission" date="2017-04" db="EMBL/GenBank/DDBJ databases">
        <authorList>
            <person name="Afonso C.L."/>
            <person name="Miller P.J."/>
            <person name="Scott M.A."/>
            <person name="Spackman E."/>
            <person name="Goraichik I."/>
            <person name="Dimitrov K.M."/>
            <person name="Suarez D.L."/>
            <person name="Swayne D.E."/>
        </authorList>
    </citation>
    <scope>NUCLEOTIDE SEQUENCE [LARGE SCALE GENOMIC DNA]</scope>
    <source>
        <strain evidence="1 2">KR-140</strain>
    </source>
</reference>
<name>A0A1W1VRW1_9DEIO</name>
<protein>
    <submittedName>
        <fullName evidence="1">Uncharacterized protein</fullName>
    </submittedName>
</protein>
<proteinExistence type="predicted"/>
<evidence type="ECO:0000313" key="2">
    <source>
        <dbReference type="Proteomes" id="UP000192582"/>
    </source>
</evidence>
<sequence length="58" mass="6325">MRADLNARAAVFRALLHSARPTLLRLIWTAPPPGEALARLLNIAPAAVLTSRRSPRRG</sequence>
<dbReference type="RefSeq" id="WP_170928791.1">
    <property type="nucleotide sequence ID" value="NZ_FWWU01000009.1"/>
</dbReference>
<organism evidence="1 2">
    <name type="scientific">Deinococcus hopiensis KR-140</name>
    <dbReference type="NCBI Taxonomy" id="695939"/>
    <lineage>
        <taxon>Bacteria</taxon>
        <taxon>Thermotogati</taxon>
        <taxon>Deinococcota</taxon>
        <taxon>Deinococci</taxon>
        <taxon>Deinococcales</taxon>
        <taxon>Deinococcaceae</taxon>
        <taxon>Deinococcus</taxon>
    </lineage>
</organism>
<accession>A0A1W1VRW1</accession>
<dbReference type="EMBL" id="FWWU01000009">
    <property type="protein sequence ID" value="SMB96076.1"/>
    <property type="molecule type" value="Genomic_DNA"/>
</dbReference>